<accession>A0AAU9ALY9</accession>
<dbReference type="Proteomes" id="UP000218824">
    <property type="component" value="Chromosome"/>
</dbReference>
<dbReference type="GeneID" id="83065715"/>
<name>A0AAU9ALY9_LYSEN</name>
<feature type="region of interest" description="Disordered" evidence="1">
    <location>
        <begin position="152"/>
        <end position="171"/>
    </location>
</feature>
<dbReference type="RefSeq" id="WP_145960160.1">
    <property type="nucleotide sequence ID" value="NZ_AP014940.1"/>
</dbReference>
<evidence type="ECO:0000313" key="3">
    <source>
        <dbReference type="Proteomes" id="UP000218824"/>
    </source>
</evidence>
<evidence type="ECO:0000256" key="1">
    <source>
        <dbReference type="SAM" id="MobiDB-lite"/>
    </source>
</evidence>
<organism evidence="2 3">
    <name type="scientific">Lysobacter enzymogenes</name>
    <dbReference type="NCBI Taxonomy" id="69"/>
    <lineage>
        <taxon>Bacteria</taxon>
        <taxon>Pseudomonadati</taxon>
        <taxon>Pseudomonadota</taxon>
        <taxon>Gammaproteobacteria</taxon>
        <taxon>Lysobacterales</taxon>
        <taxon>Lysobacteraceae</taxon>
        <taxon>Lysobacter</taxon>
    </lineage>
</organism>
<protein>
    <submittedName>
        <fullName evidence="2">Uncharacterized protein</fullName>
    </submittedName>
</protein>
<reference evidence="2 3" key="1">
    <citation type="journal article" date="2017" name="DNA Res.">
        <title>Complete genome sequence and expression profile of the commercial lytic enzyme producer Lysobacter enzymogenes M497-1.</title>
        <authorList>
            <person name="Takami H."/>
            <person name="Toyoda A."/>
            <person name="Uchiyama I."/>
            <person name="Itoh T."/>
            <person name="Takaki Y."/>
            <person name="Arai W."/>
            <person name="Nishi S."/>
            <person name="Kawai M."/>
            <person name="Shinya K."/>
            <person name="Ikeda H."/>
        </authorList>
    </citation>
    <scope>NUCLEOTIDE SEQUENCE [LARGE SCALE GENOMIC DNA]</scope>
    <source>
        <strain evidence="2 3">M497-1</strain>
    </source>
</reference>
<sequence length="171" mass="19145">MGPHLIPAYFFAIGLDISPPYPSGEGQSLSLKGDAENAKHFDNMEQLLKWWERELMHAATCELMFQKIAALWHERPDLHEGIRRFAAPKANERMIDEITDIAIEAPTLGRQAAVERGREFAPLVWSRPNSDIRDVLQEFIIEEDRKALAQAVGGSADAQASLPAERKPSSI</sequence>
<dbReference type="AlphaFoldDB" id="A0AAU9ALY9"/>
<dbReference type="KEGG" id="lem:LEN_3917"/>
<evidence type="ECO:0000313" key="2">
    <source>
        <dbReference type="EMBL" id="BAV99404.1"/>
    </source>
</evidence>
<proteinExistence type="predicted"/>
<dbReference type="EMBL" id="AP014940">
    <property type="protein sequence ID" value="BAV99404.1"/>
    <property type="molecule type" value="Genomic_DNA"/>
</dbReference>
<gene>
    <name evidence="2" type="ORF">LEN_3917</name>
</gene>